<protein>
    <submittedName>
        <fullName evidence="4">DnaJ family domain-containing protein</fullName>
    </submittedName>
</protein>
<gene>
    <name evidence="4" type="ORF">ACFQ03_15500</name>
</gene>
<proteinExistence type="predicted"/>
<dbReference type="EMBL" id="JBHTIU010000050">
    <property type="protein sequence ID" value="MFD0870561.1"/>
    <property type="molecule type" value="Genomic_DNA"/>
</dbReference>
<keyword evidence="5" id="KW-1185">Reference proteome</keyword>
<evidence type="ECO:0000256" key="2">
    <source>
        <dbReference type="SAM" id="MobiDB-lite"/>
    </source>
</evidence>
<comment type="caution">
    <text evidence="4">The sequence shown here is derived from an EMBL/GenBank/DDBJ whole genome shotgun (WGS) entry which is preliminary data.</text>
</comment>
<keyword evidence="1" id="KW-0175">Coiled coil</keyword>
<name>A0ABW3DDB8_9BACL</name>
<evidence type="ECO:0000259" key="3">
    <source>
        <dbReference type="Pfam" id="PF09350"/>
    </source>
</evidence>
<evidence type="ECO:0000256" key="1">
    <source>
        <dbReference type="SAM" id="Coils"/>
    </source>
</evidence>
<dbReference type="RefSeq" id="WP_150960036.1">
    <property type="nucleotide sequence ID" value="NZ_JBHTIU010000050.1"/>
</dbReference>
<sequence length="148" mass="17222">MSKKRNPAEGSEQPLPQQLAEDAVPSSDKMTHTWMEEIYRDFEERGGMDDLPGKGKPLKLEDGDVLSSILKNANYLPPWVELRMEIRGRLLRICNRIKAGEKEDAELNRELEEINLNIRKYNQMVPSPLLQRNKVYLETVKTQLDKWD</sequence>
<evidence type="ECO:0000313" key="4">
    <source>
        <dbReference type="EMBL" id="MFD0870561.1"/>
    </source>
</evidence>
<dbReference type="Pfam" id="PF09350">
    <property type="entry name" value="DJC28_CD"/>
    <property type="match status" value="1"/>
</dbReference>
<feature type="region of interest" description="Disordered" evidence="2">
    <location>
        <begin position="1"/>
        <end position="30"/>
    </location>
</feature>
<organism evidence="4 5">
    <name type="scientific">Paenibacillus residui</name>
    <dbReference type="NCBI Taxonomy" id="629724"/>
    <lineage>
        <taxon>Bacteria</taxon>
        <taxon>Bacillati</taxon>
        <taxon>Bacillota</taxon>
        <taxon>Bacilli</taxon>
        <taxon>Bacillales</taxon>
        <taxon>Paenibacillaceae</taxon>
        <taxon>Paenibacillus</taxon>
    </lineage>
</organism>
<dbReference type="PANTHER" id="PTHR39158">
    <property type="entry name" value="OS08G0560600 PROTEIN"/>
    <property type="match status" value="1"/>
</dbReference>
<reference evidence="5" key="1">
    <citation type="journal article" date="2019" name="Int. J. Syst. Evol. Microbiol.">
        <title>The Global Catalogue of Microorganisms (GCM) 10K type strain sequencing project: providing services to taxonomists for standard genome sequencing and annotation.</title>
        <authorList>
            <consortium name="The Broad Institute Genomics Platform"/>
            <consortium name="The Broad Institute Genome Sequencing Center for Infectious Disease"/>
            <person name="Wu L."/>
            <person name="Ma J."/>
        </authorList>
    </citation>
    <scope>NUCLEOTIDE SEQUENCE [LARGE SCALE GENOMIC DNA]</scope>
    <source>
        <strain evidence="5">CCUG 57263</strain>
    </source>
</reference>
<accession>A0ABW3DDB8</accession>
<evidence type="ECO:0000313" key="5">
    <source>
        <dbReference type="Proteomes" id="UP001597120"/>
    </source>
</evidence>
<dbReference type="InterPro" id="IPR018961">
    <property type="entry name" value="DnaJ_homolog_subfam-C_membr-28"/>
</dbReference>
<feature type="domain" description="DnaJ homologue subfamily C member 28 conserved" evidence="3">
    <location>
        <begin position="36"/>
        <end position="87"/>
    </location>
</feature>
<dbReference type="PANTHER" id="PTHR39158:SF1">
    <property type="entry name" value="DNAJ HOMOLOG SUBFAMILY C MEMBER 28"/>
    <property type="match status" value="1"/>
</dbReference>
<dbReference type="InterPro" id="IPR052573">
    <property type="entry name" value="DnaJ_C_subfamily_28"/>
</dbReference>
<feature type="coiled-coil region" evidence="1">
    <location>
        <begin position="97"/>
        <end position="124"/>
    </location>
</feature>
<dbReference type="Proteomes" id="UP001597120">
    <property type="component" value="Unassembled WGS sequence"/>
</dbReference>